<sequence length="194" mass="21567">MRAAFPWRGYVNQLTYAVDLTHQVEDGFVAALADDLVHQRTFTQPVADYHRAVDAALASGETIAFGDEQDEAVTRDFLARFKQVLDDRRPWPEPRFRQEEPDTWPAMRDAPVLARIPLSVRQVQERLNRMFDTVTGGDGEVDVLILRLRTGQVVALAHKHASGPLGVDLVARTDPASTLAAFHELTGIETSPAP</sequence>
<accession>A0ABW5GUJ4</accession>
<name>A0ABW5GUJ4_9PSEU</name>
<evidence type="ECO:0000313" key="1">
    <source>
        <dbReference type="EMBL" id="MFD2464577.1"/>
    </source>
</evidence>
<organism evidence="1 2">
    <name type="scientific">Amycolatopsis samaneae</name>
    <dbReference type="NCBI Taxonomy" id="664691"/>
    <lineage>
        <taxon>Bacteria</taxon>
        <taxon>Bacillati</taxon>
        <taxon>Actinomycetota</taxon>
        <taxon>Actinomycetes</taxon>
        <taxon>Pseudonocardiales</taxon>
        <taxon>Pseudonocardiaceae</taxon>
        <taxon>Amycolatopsis</taxon>
    </lineage>
</organism>
<dbReference type="EMBL" id="JBHUKU010000026">
    <property type="protein sequence ID" value="MFD2464577.1"/>
    <property type="molecule type" value="Genomic_DNA"/>
</dbReference>
<comment type="caution">
    <text evidence="1">The sequence shown here is derived from an EMBL/GenBank/DDBJ whole genome shotgun (WGS) entry which is preliminary data.</text>
</comment>
<keyword evidence="2" id="KW-1185">Reference proteome</keyword>
<proteinExistence type="predicted"/>
<dbReference type="RefSeq" id="WP_345385756.1">
    <property type="nucleotide sequence ID" value="NZ_BAABHG010000001.1"/>
</dbReference>
<dbReference type="Proteomes" id="UP001597419">
    <property type="component" value="Unassembled WGS sequence"/>
</dbReference>
<protein>
    <submittedName>
        <fullName evidence="1">Uncharacterized protein</fullName>
    </submittedName>
</protein>
<reference evidence="2" key="1">
    <citation type="journal article" date="2019" name="Int. J. Syst. Evol. Microbiol.">
        <title>The Global Catalogue of Microorganisms (GCM) 10K type strain sequencing project: providing services to taxonomists for standard genome sequencing and annotation.</title>
        <authorList>
            <consortium name="The Broad Institute Genomics Platform"/>
            <consortium name="The Broad Institute Genome Sequencing Center for Infectious Disease"/>
            <person name="Wu L."/>
            <person name="Ma J."/>
        </authorList>
    </citation>
    <scope>NUCLEOTIDE SEQUENCE [LARGE SCALE GENOMIC DNA]</scope>
    <source>
        <strain evidence="2">CGMCC 4.7643</strain>
    </source>
</reference>
<gene>
    <name evidence="1" type="ORF">ACFSYJ_38585</name>
</gene>
<evidence type="ECO:0000313" key="2">
    <source>
        <dbReference type="Proteomes" id="UP001597419"/>
    </source>
</evidence>